<keyword evidence="5" id="KW-0597">Phosphoprotein</keyword>
<dbReference type="InterPro" id="IPR039506">
    <property type="entry name" value="SPOB_a"/>
</dbReference>
<evidence type="ECO:0000256" key="13">
    <source>
        <dbReference type="ARBA" id="ARBA00023136"/>
    </source>
</evidence>
<comment type="caution">
    <text evidence="16">The sequence shown here is derived from an EMBL/GenBank/DDBJ whole genome shotgun (WGS) entry which is preliminary data.</text>
</comment>
<keyword evidence="9 16" id="KW-0418">Kinase</keyword>
<dbReference type="RefSeq" id="WP_244534213.1">
    <property type="nucleotide sequence ID" value="NZ_CAWQZC010000029.1"/>
</dbReference>
<dbReference type="GeneID" id="61297011"/>
<keyword evidence="7 14" id="KW-0812">Transmembrane</keyword>
<dbReference type="Pfam" id="PF02518">
    <property type="entry name" value="HATPase_c"/>
    <property type="match status" value="1"/>
</dbReference>
<evidence type="ECO:0000256" key="4">
    <source>
        <dbReference type="ARBA" id="ARBA00022475"/>
    </source>
</evidence>
<keyword evidence="13 14" id="KW-0472">Membrane</keyword>
<dbReference type="GO" id="GO:0016301">
    <property type="term" value="F:kinase activity"/>
    <property type="evidence" value="ECO:0007669"/>
    <property type="project" value="UniProtKB-KW"/>
</dbReference>
<dbReference type="InterPro" id="IPR016120">
    <property type="entry name" value="Sig_transdc_His_kin_SpoOB"/>
</dbReference>
<evidence type="ECO:0000256" key="2">
    <source>
        <dbReference type="ARBA" id="ARBA00004651"/>
    </source>
</evidence>
<keyword evidence="17" id="KW-1185">Reference proteome</keyword>
<dbReference type="PANTHER" id="PTHR43547:SF10">
    <property type="entry name" value="SENSOR HISTIDINE KINASE DCUS"/>
    <property type="match status" value="1"/>
</dbReference>
<evidence type="ECO:0000313" key="16">
    <source>
        <dbReference type="EMBL" id="SGY96307.1"/>
    </source>
</evidence>
<evidence type="ECO:0000256" key="14">
    <source>
        <dbReference type="SAM" id="Phobius"/>
    </source>
</evidence>
<evidence type="ECO:0000256" key="12">
    <source>
        <dbReference type="ARBA" id="ARBA00023012"/>
    </source>
</evidence>
<evidence type="ECO:0000256" key="10">
    <source>
        <dbReference type="ARBA" id="ARBA00022840"/>
    </source>
</evidence>
<evidence type="ECO:0000256" key="1">
    <source>
        <dbReference type="ARBA" id="ARBA00000085"/>
    </source>
</evidence>
<feature type="domain" description="Histidine kinase" evidence="15">
    <location>
        <begin position="344"/>
        <end position="542"/>
    </location>
</feature>
<dbReference type="InterPro" id="IPR005467">
    <property type="entry name" value="His_kinase_dom"/>
</dbReference>
<dbReference type="PRINTS" id="PR00344">
    <property type="entry name" value="BCTRLSENSOR"/>
</dbReference>
<dbReference type="SUPFAM" id="SSF55874">
    <property type="entry name" value="ATPase domain of HSP90 chaperone/DNA topoisomerase II/histidine kinase"/>
    <property type="match status" value="1"/>
</dbReference>
<evidence type="ECO:0000256" key="3">
    <source>
        <dbReference type="ARBA" id="ARBA00012438"/>
    </source>
</evidence>
<dbReference type="InterPro" id="IPR029151">
    <property type="entry name" value="Sensor-like_sf"/>
</dbReference>
<keyword evidence="8" id="KW-0547">Nucleotide-binding</keyword>
<feature type="transmembrane region" description="Helical" evidence="14">
    <location>
        <begin position="180"/>
        <end position="198"/>
    </location>
</feature>
<organism evidence="16 17">
    <name type="scientific">Moritella viscosa</name>
    <dbReference type="NCBI Taxonomy" id="80854"/>
    <lineage>
        <taxon>Bacteria</taxon>
        <taxon>Pseudomonadati</taxon>
        <taxon>Pseudomonadota</taxon>
        <taxon>Gammaproteobacteria</taxon>
        <taxon>Alteromonadales</taxon>
        <taxon>Moritellaceae</taxon>
        <taxon>Moritella</taxon>
    </lineage>
</organism>
<keyword evidence="10" id="KW-0067">ATP-binding</keyword>
<dbReference type="Gene3D" id="3.30.450.20">
    <property type="entry name" value="PAS domain"/>
    <property type="match status" value="2"/>
</dbReference>
<dbReference type="SUPFAM" id="SSF55890">
    <property type="entry name" value="Sporulation response regulatory protein Spo0B"/>
    <property type="match status" value="1"/>
</dbReference>
<gene>
    <name evidence="16" type="ORF">MT2528_3179</name>
</gene>
<proteinExistence type="predicted"/>
<evidence type="ECO:0000256" key="8">
    <source>
        <dbReference type="ARBA" id="ARBA00022741"/>
    </source>
</evidence>
<evidence type="ECO:0000259" key="15">
    <source>
        <dbReference type="PROSITE" id="PS50109"/>
    </source>
</evidence>
<sequence>MIALTKSNVLFNWQKLTFRHRLLLVMTLSGVVKLLILSIAGFAYLKHWEEQESGEKALGIAKFLAASPSVIEAIEAKNPELIREKVELLRSSINATFIVIGDKNSLRYAHPVANRLGHKMQGEDNDKALKQGLSYISLAEGSLGKSVRGKTPILAYNGEIIGVVSVGYLVTSIENKAKHFLVFLLFMVVLVVLTNALISNFTAKKFQNAIFGFEPEEFGRLYMELEVTLSTIKEGVVSIDANGYLRSINRSACDIFKVKAKDVLHRKMDEVLPDNNLTEILTSKVSEYNVEMMIKGQAIVANRLVLVVDDRVVGAVSSFRLKDEITELTKQLSQVREYSDLLRSQTHEHSNKLNTISGLIHLGKNEEVLNLIGQETARYQHLIQFLREAIHEPMIAGVLLGKSERARELGLLLEIDEGSQLLTLPEHIRAEDIVTILGNFIDNGFDACISSNTIKSERKVSVSISDFGNEIIIEVEDNGCGLPEGIAQKELIKQGVSSKSESNRGVGLHLVDQIISQYYGQLMMKSIDNEGTRMTVYLPKKYTNKDIMNDIN</sequence>
<reference evidence="16 17" key="1">
    <citation type="submission" date="2016-11" db="EMBL/GenBank/DDBJ databases">
        <authorList>
            <person name="Klemetsen T."/>
        </authorList>
    </citation>
    <scope>NUCLEOTIDE SEQUENCE [LARGE SCALE GENOMIC DNA]</scope>
    <source>
        <strain evidence="16">MT 2528</strain>
    </source>
</reference>
<evidence type="ECO:0000256" key="9">
    <source>
        <dbReference type="ARBA" id="ARBA00022777"/>
    </source>
</evidence>
<dbReference type="EMBL" id="FPLJ01000069">
    <property type="protein sequence ID" value="SGY96307.1"/>
    <property type="molecule type" value="Genomic_DNA"/>
</dbReference>
<evidence type="ECO:0000256" key="5">
    <source>
        <dbReference type="ARBA" id="ARBA00022553"/>
    </source>
</evidence>
<keyword evidence="6" id="KW-0808">Transferase</keyword>
<evidence type="ECO:0000313" key="17">
    <source>
        <dbReference type="Proteomes" id="UP000182660"/>
    </source>
</evidence>
<dbReference type="InterPro" id="IPR035965">
    <property type="entry name" value="PAS-like_dom_sf"/>
</dbReference>
<evidence type="ECO:0000256" key="11">
    <source>
        <dbReference type="ARBA" id="ARBA00022989"/>
    </source>
</evidence>
<name>A0ABY1HFV3_9GAMM</name>
<evidence type="ECO:0000256" key="7">
    <source>
        <dbReference type="ARBA" id="ARBA00022692"/>
    </source>
</evidence>
<dbReference type="InterPro" id="IPR003594">
    <property type="entry name" value="HATPase_dom"/>
</dbReference>
<accession>A0ABY1HFV3</accession>
<dbReference type="SUPFAM" id="SSF55785">
    <property type="entry name" value="PYP-like sensor domain (PAS domain)"/>
    <property type="match status" value="1"/>
</dbReference>
<evidence type="ECO:0000256" key="6">
    <source>
        <dbReference type="ARBA" id="ARBA00022679"/>
    </source>
</evidence>
<dbReference type="EC" id="2.7.13.3" evidence="3"/>
<dbReference type="SUPFAM" id="SSF103190">
    <property type="entry name" value="Sensory domain-like"/>
    <property type="match status" value="1"/>
</dbReference>
<feature type="transmembrane region" description="Helical" evidence="14">
    <location>
        <begin position="153"/>
        <end position="173"/>
    </location>
</feature>
<keyword evidence="4" id="KW-1003">Cell membrane</keyword>
<dbReference type="InterPro" id="IPR033463">
    <property type="entry name" value="sCache_3"/>
</dbReference>
<dbReference type="InterPro" id="IPR004358">
    <property type="entry name" value="Sig_transdc_His_kin-like_C"/>
</dbReference>
<feature type="transmembrane region" description="Helical" evidence="14">
    <location>
        <begin position="21"/>
        <end position="45"/>
    </location>
</feature>
<dbReference type="Proteomes" id="UP000182660">
    <property type="component" value="Unassembled WGS sequence"/>
</dbReference>
<dbReference type="PROSITE" id="PS50109">
    <property type="entry name" value="HIS_KIN"/>
    <property type="match status" value="1"/>
</dbReference>
<dbReference type="InterPro" id="IPR036890">
    <property type="entry name" value="HATPase_C_sf"/>
</dbReference>
<dbReference type="Pfam" id="PF14689">
    <property type="entry name" value="SPOB_a"/>
    <property type="match status" value="1"/>
</dbReference>
<dbReference type="SMART" id="SM00387">
    <property type="entry name" value="HATPase_c"/>
    <property type="match status" value="1"/>
</dbReference>
<dbReference type="Pfam" id="PF17203">
    <property type="entry name" value="sCache_3_2"/>
    <property type="match status" value="1"/>
</dbReference>
<dbReference type="PANTHER" id="PTHR43547">
    <property type="entry name" value="TWO-COMPONENT HISTIDINE KINASE"/>
    <property type="match status" value="1"/>
</dbReference>
<keyword evidence="11 14" id="KW-1133">Transmembrane helix</keyword>
<comment type="catalytic activity">
    <reaction evidence="1">
        <text>ATP + protein L-histidine = ADP + protein N-phospho-L-histidine.</text>
        <dbReference type="EC" id="2.7.13.3"/>
    </reaction>
</comment>
<comment type="subcellular location">
    <subcellularLocation>
        <location evidence="2">Cell membrane</location>
        <topology evidence="2">Multi-pass membrane protein</topology>
    </subcellularLocation>
</comment>
<dbReference type="Gene3D" id="3.30.565.10">
    <property type="entry name" value="Histidine kinase-like ATPase, C-terminal domain"/>
    <property type="match status" value="1"/>
</dbReference>
<keyword evidence="12" id="KW-0902">Two-component regulatory system</keyword>
<protein>
    <recommendedName>
        <fullName evidence="3">histidine kinase</fullName>
        <ecNumber evidence="3">2.7.13.3</ecNumber>
    </recommendedName>
</protein>
<dbReference type="Gene3D" id="1.10.287.130">
    <property type="match status" value="1"/>
</dbReference>